<sequence length="100" mass="12156">MTIRSNCIMNREKTRQKQQKGKEGGPWPPPHIYYFQFRGKKSWQVSEGRRWPRFPRGRSAPRTKLFKSKQKQNKNLDFFCFLPLVPHIFRKPTMQSKFDR</sequence>
<organism evidence="2">
    <name type="scientific">Nothoceros aenigmaticus</name>
    <dbReference type="NCBI Taxonomy" id="13813"/>
    <lineage>
        <taxon>Eukaryota</taxon>
        <taxon>Viridiplantae</taxon>
        <taxon>Streptophyta</taxon>
        <taxon>Embryophyta</taxon>
        <taxon>Anthocerotophyta</taxon>
        <taxon>Anthocerotopsida</taxon>
        <taxon>Dendrocerotidae</taxon>
        <taxon>Dendrocerotales</taxon>
        <taxon>Dendrocerotaceae</taxon>
        <taxon>Dendrocerotoideae</taxon>
        <taxon>Nothoceros</taxon>
    </lineage>
</organism>
<keyword evidence="2" id="KW-0496">Mitochondrion</keyword>
<evidence type="ECO:0000313" key="2">
    <source>
        <dbReference type="EMBL" id="ACC86784.1"/>
    </source>
</evidence>
<reference evidence="2" key="1">
    <citation type="journal article" date="2009" name="J. Mol. Evol.">
        <title>The complete mitochondrial genome sequence of the hornwort Megaceros aenigmaticus shows a mixed mode of conservative yet dynamic evolution in early land plant mitochondrial genomes.</title>
        <authorList>
            <person name="Li L."/>
            <person name="Wang B."/>
            <person name="Liu Y."/>
            <person name="Qiu Y.L."/>
        </authorList>
    </citation>
    <scope>NUCLEOTIDE SEQUENCE</scope>
</reference>
<dbReference type="AlphaFoldDB" id="C3RYM8"/>
<protein>
    <submittedName>
        <fullName evidence="2">Uncharacterized protein ORF100_2</fullName>
    </submittedName>
</protein>
<feature type="compositionally biased region" description="Basic and acidic residues" evidence="1">
    <location>
        <begin position="10"/>
        <end position="23"/>
    </location>
</feature>
<geneLocation type="mitochondrion" evidence="2"/>
<accession>C3RYM8</accession>
<proteinExistence type="predicted"/>
<dbReference type="EMBL" id="EU660574">
    <property type="protein sequence ID" value="ACC86784.1"/>
    <property type="molecule type" value="Genomic_DNA"/>
</dbReference>
<evidence type="ECO:0000256" key="1">
    <source>
        <dbReference type="SAM" id="MobiDB-lite"/>
    </source>
</evidence>
<gene>
    <name evidence="2" type="primary">ORF100_2</name>
    <name evidence="2" type="ORF">MeaeMp22</name>
</gene>
<feature type="region of interest" description="Disordered" evidence="1">
    <location>
        <begin position="1"/>
        <end position="29"/>
    </location>
</feature>
<dbReference type="GeneID" id="7804507"/>
<name>C3RYM8_9EMBR</name>
<dbReference type="RefSeq" id="YP_002860261.1">
    <property type="nucleotide sequence ID" value="NC_012651.1"/>
</dbReference>